<proteinExistence type="inferred from homology"/>
<keyword evidence="4 5" id="KW-0539">Nucleus</keyword>
<evidence type="ECO:0000259" key="7">
    <source>
        <dbReference type="Pfam" id="PF04084"/>
    </source>
</evidence>
<comment type="similarity">
    <text evidence="2 5">Belongs to the ORC2 family.</text>
</comment>
<name>A0AAD2FH52_9STRA</name>
<dbReference type="PANTHER" id="PTHR14052">
    <property type="entry name" value="ORIGIN RECOGNITION COMPLEX SUBUNIT 2"/>
    <property type="match status" value="1"/>
</dbReference>
<evidence type="ECO:0000313" key="10">
    <source>
        <dbReference type="Proteomes" id="UP001295423"/>
    </source>
</evidence>
<comment type="subunit">
    <text evidence="5">Component of the origin recognition complex (ORC).</text>
</comment>
<evidence type="ECO:0000256" key="6">
    <source>
        <dbReference type="SAM" id="MobiDB-lite"/>
    </source>
</evidence>
<accession>A0AAD2FH52</accession>
<dbReference type="Pfam" id="PF04084">
    <property type="entry name" value="RecA-like_ORC2"/>
    <property type="match status" value="1"/>
</dbReference>
<feature type="compositionally biased region" description="Basic residues" evidence="6">
    <location>
        <begin position="195"/>
        <end position="206"/>
    </location>
</feature>
<evidence type="ECO:0000256" key="4">
    <source>
        <dbReference type="ARBA" id="ARBA00023242"/>
    </source>
</evidence>
<dbReference type="GO" id="GO:0006260">
    <property type="term" value="P:DNA replication"/>
    <property type="evidence" value="ECO:0007669"/>
    <property type="project" value="UniProtKB-UniRule"/>
</dbReference>
<keyword evidence="10" id="KW-1185">Reference proteome</keyword>
<comment type="caution">
    <text evidence="9">The sequence shown here is derived from an EMBL/GenBank/DDBJ whole genome shotgun (WGS) entry which is preliminary data.</text>
</comment>
<evidence type="ECO:0000256" key="5">
    <source>
        <dbReference type="RuleBase" id="RU368084"/>
    </source>
</evidence>
<feature type="domain" description="Origin recognition complex subunit 2 winged-helix" evidence="8">
    <location>
        <begin position="515"/>
        <end position="555"/>
    </location>
</feature>
<protein>
    <recommendedName>
        <fullName evidence="5">Origin recognition complex subunit 2</fullName>
    </recommendedName>
</protein>
<organism evidence="9 10">
    <name type="scientific">Cylindrotheca closterium</name>
    <dbReference type="NCBI Taxonomy" id="2856"/>
    <lineage>
        <taxon>Eukaryota</taxon>
        <taxon>Sar</taxon>
        <taxon>Stramenopiles</taxon>
        <taxon>Ochrophyta</taxon>
        <taxon>Bacillariophyta</taxon>
        <taxon>Bacillariophyceae</taxon>
        <taxon>Bacillariophycidae</taxon>
        <taxon>Bacillariales</taxon>
        <taxon>Bacillariaceae</taxon>
        <taxon>Cylindrotheca</taxon>
    </lineage>
</organism>
<dbReference type="GO" id="GO:0003688">
    <property type="term" value="F:DNA replication origin binding"/>
    <property type="evidence" value="ECO:0007669"/>
    <property type="project" value="UniProtKB-UniRule"/>
</dbReference>
<dbReference type="Pfam" id="PF24882">
    <property type="entry name" value="WHD_ORC2"/>
    <property type="match status" value="1"/>
</dbReference>
<dbReference type="PANTHER" id="PTHR14052:SF0">
    <property type="entry name" value="ORIGIN RECOGNITION COMPLEX SUBUNIT 2"/>
    <property type="match status" value="1"/>
</dbReference>
<sequence length="583" mass="66810">MQEVMEKWFQEASSEQCDAMLALQLDYRFEGDVFASLWWSHFQKIGFRHTGTSYEVPASFPYSQKEYVANEMYCILDNLAVPQLVSSFQHDNGNRSSVLLPINLEKMSLEEMDWWKRIRRQLIFAKFHSNIDKQYKNQQSDEGEEMGDDGQPIASRRRTRSANRRSGPSGDTNPKGNCRRSFVTDAGADLYIRKKKRAKTKGKGKSKSTSERDDEPVFPTIDQYIVYAKDYHNADLEVVEESIAQTFDEWRFLLSTNQSLLLYGVGSKRSLLNKFISVQLQQDGDVIEINGFDYSVTIEGVLDLLVRLLLKNHEPRLDLHDISLFKNNGGITNGLTYARQGDAVIVQRAIAIGKALSRRVVDTLKPIYLVVHSIDGVGLRNSTAQEALAALVYHSRTFEFGQNAVRLAASVDHINGPMMLWDPTLQATFQWARRRTPTLRPYTNEIVKNDLYDNQRATKGGKNGAKTVLELEQQQLLQKTDVESIFDILASFAPRLTQSLQLLIQLQLEKKVDWIGYTDLFEQCKQSFTVSSDHQLRNWMGELIDHNVVVVDNSQRPPRYRVPYSTTALRKILKFKHKKHQLG</sequence>
<gene>
    <name evidence="9" type="ORF">CYCCA115_LOCUS6950</name>
</gene>
<feature type="domain" description="Origin recognition complex subunit 2 RecA-like" evidence="7">
    <location>
        <begin position="238"/>
        <end position="432"/>
    </location>
</feature>
<evidence type="ECO:0000256" key="1">
    <source>
        <dbReference type="ARBA" id="ARBA00004123"/>
    </source>
</evidence>
<dbReference type="InterPro" id="IPR056772">
    <property type="entry name" value="RecA-like_ORC2"/>
</dbReference>
<dbReference type="EMBL" id="CAKOGP040000890">
    <property type="protein sequence ID" value="CAJ1940254.1"/>
    <property type="molecule type" value="Genomic_DNA"/>
</dbReference>
<dbReference type="InterPro" id="IPR007220">
    <property type="entry name" value="ORC2"/>
</dbReference>
<evidence type="ECO:0000256" key="3">
    <source>
        <dbReference type="ARBA" id="ARBA00022705"/>
    </source>
</evidence>
<reference evidence="9" key="1">
    <citation type="submission" date="2023-08" db="EMBL/GenBank/DDBJ databases">
        <authorList>
            <person name="Audoor S."/>
            <person name="Bilcke G."/>
        </authorList>
    </citation>
    <scope>NUCLEOTIDE SEQUENCE</scope>
</reference>
<evidence type="ECO:0000259" key="8">
    <source>
        <dbReference type="Pfam" id="PF24882"/>
    </source>
</evidence>
<dbReference type="Proteomes" id="UP001295423">
    <property type="component" value="Unassembled WGS sequence"/>
</dbReference>
<keyword evidence="3 5" id="KW-0235">DNA replication</keyword>
<dbReference type="AlphaFoldDB" id="A0AAD2FH52"/>
<feature type="region of interest" description="Disordered" evidence="6">
    <location>
        <begin position="136"/>
        <end position="181"/>
    </location>
</feature>
<evidence type="ECO:0000256" key="2">
    <source>
        <dbReference type="ARBA" id="ARBA00007421"/>
    </source>
</evidence>
<feature type="region of interest" description="Disordered" evidence="6">
    <location>
        <begin position="195"/>
        <end position="215"/>
    </location>
</feature>
<evidence type="ECO:0000313" key="9">
    <source>
        <dbReference type="EMBL" id="CAJ1940254.1"/>
    </source>
</evidence>
<dbReference type="InterPro" id="IPR056773">
    <property type="entry name" value="WHD_ORC2"/>
</dbReference>
<dbReference type="GO" id="GO:0005664">
    <property type="term" value="C:nuclear origin of replication recognition complex"/>
    <property type="evidence" value="ECO:0007669"/>
    <property type="project" value="UniProtKB-UniRule"/>
</dbReference>
<comment type="function">
    <text evidence="5">Component of the origin recognition complex (ORC) that binds origins of replication. DNA-binding is ATP-dependent. ORC is required to assemble the pre-replication complex necessary to initiate DNA replication.</text>
</comment>
<comment type="subcellular location">
    <subcellularLocation>
        <location evidence="1 5">Nucleus</location>
    </subcellularLocation>
</comment>